<reference evidence="2 3" key="1">
    <citation type="submission" date="2024-09" db="EMBL/GenBank/DDBJ databases">
        <authorList>
            <person name="Sun Q."/>
            <person name="Mori K."/>
        </authorList>
    </citation>
    <scope>NUCLEOTIDE SEQUENCE [LARGE SCALE GENOMIC DNA]</scope>
    <source>
        <strain evidence="2 3">TBRC 1432</strain>
    </source>
</reference>
<protein>
    <submittedName>
        <fullName evidence="2">Uncharacterized protein</fullName>
    </submittedName>
</protein>
<feature type="transmembrane region" description="Helical" evidence="1">
    <location>
        <begin position="34"/>
        <end position="52"/>
    </location>
</feature>
<name>A0ABV6N4Z5_9PSEU</name>
<comment type="caution">
    <text evidence="2">The sequence shown here is derived from an EMBL/GenBank/DDBJ whole genome shotgun (WGS) entry which is preliminary data.</text>
</comment>
<proteinExistence type="predicted"/>
<sequence length="56" mass="5558">MNDKNPVAVFIGGLIATAVMFAVCVLLLTVLGLSVGQACAGTALGLIAAGLIKNDK</sequence>
<dbReference type="Proteomes" id="UP001589810">
    <property type="component" value="Unassembled WGS sequence"/>
</dbReference>
<feature type="transmembrane region" description="Helical" evidence="1">
    <location>
        <begin position="7"/>
        <end position="28"/>
    </location>
</feature>
<accession>A0ABV6N4Z5</accession>
<organism evidence="2 3">
    <name type="scientific">Kutzneria chonburiensis</name>
    <dbReference type="NCBI Taxonomy" id="1483604"/>
    <lineage>
        <taxon>Bacteria</taxon>
        <taxon>Bacillati</taxon>
        <taxon>Actinomycetota</taxon>
        <taxon>Actinomycetes</taxon>
        <taxon>Pseudonocardiales</taxon>
        <taxon>Pseudonocardiaceae</taxon>
        <taxon>Kutzneria</taxon>
    </lineage>
</organism>
<evidence type="ECO:0000313" key="2">
    <source>
        <dbReference type="EMBL" id="MFC0547076.1"/>
    </source>
</evidence>
<keyword evidence="1" id="KW-0472">Membrane</keyword>
<gene>
    <name evidence="2" type="ORF">ACFFH7_36585</name>
</gene>
<dbReference type="RefSeq" id="WP_273937308.1">
    <property type="nucleotide sequence ID" value="NZ_CP097263.1"/>
</dbReference>
<keyword evidence="3" id="KW-1185">Reference proteome</keyword>
<keyword evidence="1" id="KW-1133">Transmembrane helix</keyword>
<dbReference type="EMBL" id="JBHLUD010000013">
    <property type="protein sequence ID" value="MFC0547076.1"/>
    <property type="molecule type" value="Genomic_DNA"/>
</dbReference>
<keyword evidence="1" id="KW-0812">Transmembrane</keyword>
<evidence type="ECO:0000256" key="1">
    <source>
        <dbReference type="SAM" id="Phobius"/>
    </source>
</evidence>
<evidence type="ECO:0000313" key="3">
    <source>
        <dbReference type="Proteomes" id="UP001589810"/>
    </source>
</evidence>